<evidence type="ECO:0000256" key="6">
    <source>
        <dbReference type="ARBA" id="ARBA00023038"/>
    </source>
</evidence>
<evidence type="ECO:0000256" key="9">
    <source>
        <dbReference type="SAM" id="MobiDB-lite"/>
    </source>
</evidence>
<evidence type="ECO:0000256" key="5">
    <source>
        <dbReference type="ARBA" id="ARBA00022833"/>
    </source>
</evidence>
<sequence>MTTSWKNGLAFCAIIHRFRPDLINYEGLNENDIIRNCTLAFETAESKLGIPALLDPEDMLAMKVPDRLSMLTYVAQYYHYFKQSNNSGSSTHKILPKRDHLGSSTHKILLKSDHLGSSTHKILPKRDHLGSINHNQLPMDGPKSSESPEDNPRILHQTNQNSSSPMKDEVIKSKFRQPKIDTIDSQLENNANESKANSYRLKFRMSQEKKGMAALEEWARKVTSGYRGVSIRNMTTSWRNGLAFCAIIHRFHPELIDYDSLDENDIVGNCTLAFDTAESKLGIPALLDPDDMLAIEVPDRLSILTYVAQYYNCFRHSKNKSTVSSERVSHDENHPNGILPQKVGSKREMSSDDILEATRDRAPKRPVLLSSQNVCTVCGNPVFILERVLFDKKLYHSSCFRCSNCDSTLNPNTADISPDGKLFCLDNDCHRKLQQLNRKNTPVSKMLERQTVTTNVSHNETPAVPTLVSSTTQPSIPRTNVWDIGKSEDVKEFKPSRIRIPPAFLTGYTPSPTVAPTVKTESHPKTATFPSIEIQNVRAASEAVAEESVVDSGGANKVENAEQLPDDRLNIEVVQNPTATEGDKNRSVSFSAIVEVAKIESSSSSESQVADVEEVGSRVDEVEKSEEITLECSNNVQKVESNDSQGSDIIGDRLSIDQEDEVISNVREAESVDVHDVGKPVETSKEIPEVQNIQEVDELNNITDEARKPEKEHITGTDTGNPFEEEENSIEVDEPKSPKPKPQNAFEYLKNNLEIIETVVNQQEPDKSTETDGKDFDNTQPILIVEDIEEDKQETVSHNESGVGDSLQSDTKSDTDSVNLSASDSRDKEAKFDEFEVTEITNDADNISSSSVILPGGEGEVSKPPVTPRSRRSKSPSVPIDNNSLPTPTPTPRKKTSSTSEMWKNKDYYPAELNPFESEDTFTLKPSDILIIKTSSSHERLPPLNPFEEDEDDPQKERSPPPQPPKSPAFSVRSNESFNTGSVSVRSRKSRRAPLPPSMLQTVSPTKEKRPAPPPPRPISSDHLISPKTVGGTPEKKLIPASPDLLKGLKNQTNKATAQHYRKKRRAPPPKRHVTALPEAAIKTELADLAVKEKEFERQGITLEANIRRLMAQEDENLEEQIEEMVIQLWNIVNEKNDILRRQTELDYLRRGHRLEEMQAEVEFQLRMLMDTPPDQRQEGQEDAEQQLLQDLLKIVDERNEVVDWLDFHRQLDREEDMHVSQSLTSFSSVSRSSTPTPTHVVLPIKSEVVIEEQKETISVPKNIKNKEKSKEEGKKKEKFKAFSFFSKKKKNSKSKKRDEDKDNDESLKVTS</sequence>
<evidence type="ECO:0000256" key="3">
    <source>
        <dbReference type="ARBA" id="ARBA00022723"/>
    </source>
</evidence>
<accession>A0A8J2PE32</accession>
<feature type="compositionally biased region" description="Basic and acidic residues" evidence="9">
    <location>
        <begin position="824"/>
        <end position="834"/>
    </location>
</feature>
<dbReference type="InterPro" id="IPR022735">
    <property type="entry name" value="bMERB_dom"/>
</dbReference>
<evidence type="ECO:0000259" key="12">
    <source>
        <dbReference type="PROSITE" id="PS51848"/>
    </source>
</evidence>
<evidence type="ECO:0000256" key="8">
    <source>
        <dbReference type="PROSITE-ProRule" id="PRU00125"/>
    </source>
</evidence>
<dbReference type="PROSITE" id="PS00478">
    <property type="entry name" value="LIM_DOMAIN_1"/>
    <property type="match status" value="1"/>
</dbReference>
<dbReference type="PANTHER" id="PTHR23167:SF46">
    <property type="entry name" value="EPS15 HOMOLOGY DOMAIN CONTAINING PROTEIN-BINDING PROTEIN 1, ISOFORM F"/>
    <property type="match status" value="1"/>
</dbReference>
<feature type="region of interest" description="Disordered" evidence="9">
    <location>
        <begin position="1256"/>
        <end position="1312"/>
    </location>
</feature>
<dbReference type="PROSITE" id="PS50021">
    <property type="entry name" value="CH"/>
    <property type="match status" value="2"/>
</dbReference>
<feature type="compositionally biased region" description="Basic and acidic residues" evidence="9">
    <location>
        <begin position="1265"/>
        <end position="1276"/>
    </location>
</feature>
<feature type="domain" description="Calponin-homology (CH)" evidence="10">
    <location>
        <begin position="209"/>
        <end position="315"/>
    </location>
</feature>
<feature type="region of interest" description="Disordered" evidence="9">
    <location>
        <begin position="124"/>
        <end position="168"/>
    </location>
</feature>
<evidence type="ECO:0000256" key="1">
    <source>
        <dbReference type="ARBA" id="ARBA00004177"/>
    </source>
</evidence>
<feature type="compositionally biased region" description="Basic and acidic residues" evidence="9">
    <location>
        <begin position="704"/>
        <end position="715"/>
    </location>
</feature>
<gene>
    <name evidence="13" type="ORF">AFUS01_LOCUS28821</name>
</gene>
<dbReference type="PANTHER" id="PTHR23167">
    <property type="entry name" value="CALPONIN HOMOLOGY DOMAIN-CONTAINING PROTEIN DDB_G0272472-RELATED"/>
    <property type="match status" value="1"/>
</dbReference>
<name>A0A8J2PE32_9HEXA</name>
<feature type="compositionally biased region" description="Polar residues" evidence="9">
    <location>
        <begin position="839"/>
        <end position="852"/>
    </location>
</feature>
<dbReference type="PROSITE" id="PS51848">
    <property type="entry name" value="BMERB"/>
    <property type="match status" value="1"/>
</dbReference>
<evidence type="ECO:0000259" key="10">
    <source>
        <dbReference type="PROSITE" id="PS50021"/>
    </source>
</evidence>
<feature type="compositionally biased region" description="Basic and acidic residues" evidence="9">
    <location>
        <begin position="764"/>
        <end position="777"/>
    </location>
</feature>
<evidence type="ECO:0000313" key="14">
    <source>
        <dbReference type="Proteomes" id="UP000708208"/>
    </source>
</evidence>
<feature type="compositionally biased region" description="Basic residues" evidence="9">
    <location>
        <begin position="1060"/>
        <end position="1073"/>
    </location>
</feature>
<dbReference type="GO" id="GO:0005768">
    <property type="term" value="C:endosome"/>
    <property type="evidence" value="ECO:0007669"/>
    <property type="project" value="UniProtKB-SubCell"/>
</dbReference>
<feature type="compositionally biased region" description="Basic residues" evidence="9">
    <location>
        <begin position="1287"/>
        <end position="1296"/>
    </location>
</feature>
<keyword evidence="5 8" id="KW-0862">Zinc</keyword>
<comment type="caution">
    <text evidence="13">The sequence shown here is derived from an EMBL/GenBank/DDBJ whole genome shotgun (WGS) entry which is preliminary data.</text>
</comment>
<dbReference type="Pfam" id="PF00412">
    <property type="entry name" value="LIM"/>
    <property type="match status" value="1"/>
</dbReference>
<keyword evidence="7" id="KW-0175">Coiled coil</keyword>
<feature type="region of interest" description="Disordered" evidence="9">
    <location>
        <begin position="1053"/>
        <end position="1073"/>
    </location>
</feature>
<evidence type="ECO:0000256" key="4">
    <source>
        <dbReference type="ARBA" id="ARBA00022753"/>
    </source>
</evidence>
<feature type="domain" description="Calponin-homology (CH)" evidence="10">
    <location>
        <begin position="1"/>
        <end position="82"/>
    </location>
</feature>
<dbReference type="InterPro" id="IPR050540">
    <property type="entry name" value="F-actin_Monoox_Mical"/>
</dbReference>
<proteinExistence type="predicted"/>
<keyword evidence="6 8" id="KW-0440">LIM domain</keyword>
<dbReference type="Proteomes" id="UP000708208">
    <property type="component" value="Unassembled WGS sequence"/>
</dbReference>
<dbReference type="OrthoDB" id="5972258at2759"/>
<dbReference type="InterPro" id="IPR001715">
    <property type="entry name" value="CH_dom"/>
</dbReference>
<evidence type="ECO:0000256" key="7">
    <source>
        <dbReference type="ARBA" id="ARBA00023054"/>
    </source>
</evidence>
<evidence type="ECO:0000259" key="11">
    <source>
        <dbReference type="PROSITE" id="PS50023"/>
    </source>
</evidence>
<dbReference type="SMART" id="SM00132">
    <property type="entry name" value="LIM"/>
    <property type="match status" value="1"/>
</dbReference>
<dbReference type="InterPro" id="IPR001781">
    <property type="entry name" value="Znf_LIM"/>
</dbReference>
<feature type="compositionally biased region" description="Polar residues" evidence="9">
    <location>
        <begin position="156"/>
        <end position="165"/>
    </location>
</feature>
<feature type="compositionally biased region" description="Acidic residues" evidence="9">
    <location>
        <begin position="723"/>
        <end position="732"/>
    </location>
</feature>
<dbReference type="EMBL" id="CAJVCH010417418">
    <property type="protein sequence ID" value="CAG7818308.1"/>
    <property type="molecule type" value="Genomic_DNA"/>
</dbReference>
<keyword evidence="4" id="KW-0967">Endosome</keyword>
<dbReference type="Pfam" id="PF00307">
    <property type="entry name" value="CH"/>
    <property type="match status" value="2"/>
</dbReference>
<feature type="region of interest" description="Disordered" evidence="9">
    <location>
        <begin position="683"/>
        <end position="904"/>
    </location>
</feature>
<dbReference type="CDD" id="cd09358">
    <property type="entry name" value="LIM_Mical_like"/>
    <property type="match status" value="1"/>
</dbReference>
<feature type="domain" description="LIM zinc-binding" evidence="11">
    <location>
        <begin position="373"/>
        <end position="435"/>
    </location>
</feature>
<dbReference type="GO" id="GO:0046872">
    <property type="term" value="F:metal ion binding"/>
    <property type="evidence" value="ECO:0007669"/>
    <property type="project" value="UniProtKB-KW"/>
</dbReference>
<feature type="region of interest" description="Disordered" evidence="9">
    <location>
        <begin position="934"/>
        <end position="1041"/>
    </location>
</feature>
<feature type="compositionally biased region" description="Polar residues" evidence="9">
    <location>
        <begin position="796"/>
        <end position="823"/>
    </location>
</feature>
<keyword evidence="14" id="KW-1185">Reference proteome</keyword>
<organism evidence="13 14">
    <name type="scientific">Allacma fusca</name>
    <dbReference type="NCBI Taxonomy" id="39272"/>
    <lineage>
        <taxon>Eukaryota</taxon>
        <taxon>Metazoa</taxon>
        <taxon>Ecdysozoa</taxon>
        <taxon>Arthropoda</taxon>
        <taxon>Hexapoda</taxon>
        <taxon>Collembola</taxon>
        <taxon>Symphypleona</taxon>
        <taxon>Sminthuridae</taxon>
        <taxon>Allacma</taxon>
    </lineage>
</organism>
<comment type="subcellular location">
    <subcellularLocation>
        <location evidence="1">Endosome</location>
    </subcellularLocation>
</comment>
<protein>
    <recommendedName>
        <fullName evidence="15">MICAL-like protein 1</fullName>
    </recommendedName>
</protein>
<dbReference type="SMART" id="SM01203">
    <property type="entry name" value="DUF3585"/>
    <property type="match status" value="1"/>
</dbReference>
<dbReference type="PROSITE" id="PS50023">
    <property type="entry name" value="LIM_DOMAIN_2"/>
    <property type="match status" value="1"/>
</dbReference>
<dbReference type="FunFam" id="1.10.418.10:FF:000023">
    <property type="entry name" value="EH domain-binding protein 1 isoform X1"/>
    <property type="match status" value="1"/>
</dbReference>
<feature type="compositionally biased region" description="Polar residues" evidence="9">
    <location>
        <begin position="972"/>
        <end position="981"/>
    </location>
</feature>
<dbReference type="Pfam" id="PF12130">
    <property type="entry name" value="bMERB_dom"/>
    <property type="match status" value="1"/>
</dbReference>
<evidence type="ECO:0000256" key="2">
    <source>
        <dbReference type="ARBA" id="ARBA00022553"/>
    </source>
</evidence>
<evidence type="ECO:0008006" key="15">
    <source>
        <dbReference type="Google" id="ProtNLM"/>
    </source>
</evidence>
<feature type="compositionally biased region" description="Basic and acidic residues" evidence="9">
    <location>
        <begin position="1297"/>
        <end position="1312"/>
    </location>
</feature>
<reference evidence="13" key="1">
    <citation type="submission" date="2021-06" db="EMBL/GenBank/DDBJ databases">
        <authorList>
            <person name="Hodson N. C."/>
            <person name="Mongue J. A."/>
            <person name="Jaron S. K."/>
        </authorList>
    </citation>
    <scope>NUCLEOTIDE SEQUENCE</scope>
</reference>
<evidence type="ECO:0000313" key="13">
    <source>
        <dbReference type="EMBL" id="CAG7818308.1"/>
    </source>
</evidence>
<keyword evidence="2" id="KW-0597">Phosphoprotein</keyword>
<dbReference type="SMART" id="SM00033">
    <property type="entry name" value="CH"/>
    <property type="match status" value="2"/>
</dbReference>
<feature type="domain" description="BMERB" evidence="12">
    <location>
        <begin position="1066"/>
        <end position="1222"/>
    </location>
</feature>
<keyword evidence="3 8" id="KW-0479">Metal-binding</keyword>
<feature type="region of interest" description="Disordered" evidence="9">
    <location>
        <begin position="324"/>
        <end position="351"/>
    </location>
</feature>